<dbReference type="GO" id="GO:0009249">
    <property type="term" value="P:protein lipoylation"/>
    <property type="evidence" value="ECO:0007669"/>
    <property type="project" value="UniProtKB-UniRule"/>
</dbReference>
<feature type="binding site" evidence="9">
    <location>
        <position position="182"/>
    </location>
    <ligand>
        <name>[4Fe-4S] cluster</name>
        <dbReference type="ChEBI" id="CHEBI:49883"/>
        <label>2</label>
        <note>4Fe-4S-S-AdoMet</note>
    </ligand>
</feature>
<dbReference type="NCBIfam" id="NF009544">
    <property type="entry name" value="PRK12928.1"/>
    <property type="match status" value="1"/>
</dbReference>
<dbReference type="SFLD" id="SFLDF00271">
    <property type="entry name" value="lipoyl_synthase"/>
    <property type="match status" value="1"/>
</dbReference>
<keyword evidence="7 9" id="KW-0411">Iron-sulfur</keyword>
<dbReference type="PANTHER" id="PTHR10949">
    <property type="entry name" value="LIPOYL SYNTHASE"/>
    <property type="match status" value="1"/>
</dbReference>
<feature type="binding site" evidence="9">
    <location>
        <position position="155"/>
    </location>
    <ligand>
        <name>[4Fe-4S] cluster</name>
        <dbReference type="ChEBI" id="CHEBI:49883"/>
        <label>1</label>
    </ligand>
</feature>
<keyword evidence="6 9" id="KW-0408">Iron</keyword>
<dbReference type="InterPro" id="IPR013785">
    <property type="entry name" value="Aldolase_TIM"/>
</dbReference>
<dbReference type="InterPro" id="IPR006638">
    <property type="entry name" value="Elp3/MiaA/NifB-like_rSAM"/>
</dbReference>
<dbReference type="GO" id="GO:0051539">
    <property type="term" value="F:4 iron, 4 sulfur cluster binding"/>
    <property type="evidence" value="ECO:0007669"/>
    <property type="project" value="UniProtKB-UniRule"/>
</dbReference>
<dbReference type="EC" id="2.8.1.8" evidence="9"/>
<reference evidence="13" key="1">
    <citation type="journal article" date="2018" name="Nat. Microbiol.">
        <title>Leveraging single-cell genomics to expand the fungal tree of life.</title>
        <authorList>
            <person name="Ahrendt S.R."/>
            <person name="Quandt C.A."/>
            <person name="Ciobanu D."/>
            <person name="Clum A."/>
            <person name="Salamov A."/>
            <person name="Andreopoulos B."/>
            <person name="Cheng J.F."/>
            <person name="Woyke T."/>
            <person name="Pelin A."/>
            <person name="Henrissat B."/>
            <person name="Reynolds N.K."/>
            <person name="Benny G.L."/>
            <person name="Smith M.E."/>
            <person name="James T.Y."/>
            <person name="Grigoriev I.V."/>
        </authorList>
    </citation>
    <scope>NUCLEOTIDE SEQUENCE [LARGE SCALE GENOMIC DNA]</scope>
    <source>
        <strain evidence="13">ATCC 52028</strain>
    </source>
</reference>
<dbReference type="InterPro" id="IPR031691">
    <property type="entry name" value="LIAS_N"/>
</dbReference>
<dbReference type="SMART" id="SM00729">
    <property type="entry name" value="Elp3"/>
    <property type="match status" value="1"/>
</dbReference>
<evidence type="ECO:0000256" key="1">
    <source>
        <dbReference type="ARBA" id="ARBA00004173"/>
    </source>
</evidence>
<dbReference type="SFLD" id="SFLDS00029">
    <property type="entry name" value="Radical_SAM"/>
    <property type="match status" value="1"/>
</dbReference>
<dbReference type="GO" id="GO:0046872">
    <property type="term" value="F:metal ion binding"/>
    <property type="evidence" value="ECO:0007669"/>
    <property type="project" value="UniProtKB-KW"/>
</dbReference>
<keyword evidence="2 9" id="KW-0004">4Fe-4S</keyword>
<proteinExistence type="inferred from homology"/>
<comment type="catalytic activity">
    <reaction evidence="8 9">
        <text>[[Fe-S] cluster scaffold protein carrying a second [4Fe-4S](2+) cluster] + N(6)-octanoyl-L-lysyl-[protein] + 2 oxidized [2Fe-2S]-[ferredoxin] + 2 S-adenosyl-L-methionine + 4 H(+) = [[Fe-S] cluster scaffold protein] + N(6)-[(R)-dihydrolipoyl]-L-lysyl-[protein] + 4 Fe(3+) + 2 hydrogen sulfide + 2 5'-deoxyadenosine + 2 L-methionine + 2 reduced [2Fe-2S]-[ferredoxin]</text>
        <dbReference type="Rhea" id="RHEA:16585"/>
        <dbReference type="Rhea" id="RHEA-COMP:9928"/>
        <dbReference type="Rhea" id="RHEA-COMP:10000"/>
        <dbReference type="Rhea" id="RHEA-COMP:10001"/>
        <dbReference type="Rhea" id="RHEA-COMP:10475"/>
        <dbReference type="Rhea" id="RHEA-COMP:14568"/>
        <dbReference type="Rhea" id="RHEA-COMP:14569"/>
        <dbReference type="ChEBI" id="CHEBI:15378"/>
        <dbReference type="ChEBI" id="CHEBI:17319"/>
        <dbReference type="ChEBI" id="CHEBI:29034"/>
        <dbReference type="ChEBI" id="CHEBI:29919"/>
        <dbReference type="ChEBI" id="CHEBI:33722"/>
        <dbReference type="ChEBI" id="CHEBI:33737"/>
        <dbReference type="ChEBI" id="CHEBI:33738"/>
        <dbReference type="ChEBI" id="CHEBI:57844"/>
        <dbReference type="ChEBI" id="CHEBI:59789"/>
        <dbReference type="ChEBI" id="CHEBI:78809"/>
        <dbReference type="ChEBI" id="CHEBI:83100"/>
        <dbReference type="EC" id="2.8.1.8"/>
    </reaction>
</comment>
<evidence type="ECO:0000313" key="12">
    <source>
        <dbReference type="EMBL" id="RKP03321.1"/>
    </source>
</evidence>
<dbReference type="UniPathway" id="UPA00538">
    <property type="reaction ID" value="UER00593"/>
</dbReference>
<evidence type="ECO:0000256" key="10">
    <source>
        <dbReference type="SAM" id="MobiDB-lite"/>
    </source>
</evidence>
<dbReference type="Gene3D" id="3.20.20.70">
    <property type="entry name" value="Aldolase class I"/>
    <property type="match status" value="1"/>
</dbReference>
<dbReference type="FunFam" id="3.20.20.70:FF:000036">
    <property type="entry name" value="Lipoyl synthase, mitochondrial"/>
    <property type="match status" value="1"/>
</dbReference>
<dbReference type="OrthoDB" id="3231at2759"/>
<feature type="compositionally biased region" description="Low complexity" evidence="10">
    <location>
        <begin position="420"/>
        <end position="449"/>
    </location>
</feature>
<protein>
    <recommendedName>
        <fullName evidence="9">Lipoyl synthase, mitochondrial</fullName>
        <ecNumber evidence="9">2.8.1.8</ecNumber>
    </recommendedName>
    <alternativeName>
        <fullName evidence="9">Lipoate synthase</fullName>
        <shortName evidence="9">LS</shortName>
        <shortName evidence="9">Lip-syn</shortName>
    </alternativeName>
    <alternativeName>
        <fullName evidence="9">Lipoic acid synthase</fullName>
    </alternativeName>
</protein>
<evidence type="ECO:0000256" key="2">
    <source>
        <dbReference type="ARBA" id="ARBA00022485"/>
    </source>
</evidence>
<dbReference type="InterPro" id="IPR007197">
    <property type="entry name" value="rSAM"/>
</dbReference>
<evidence type="ECO:0000256" key="3">
    <source>
        <dbReference type="ARBA" id="ARBA00022679"/>
    </source>
</evidence>
<comment type="pathway">
    <text evidence="9">Protein modification; protein lipoylation via endogenous pathway; protein N(6)-(lipoyl)lysine from octanoyl-[acyl-carrier-protein]: step 2/2.</text>
</comment>
<dbReference type="CDD" id="cd01335">
    <property type="entry name" value="Radical_SAM"/>
    <property type="match status" value="1"/>
</dbReference>
<dbReference type="PANTHER" id="PTHR10949:SF0">
    <property type="entry name" value="LIPOYL SYNTHASE, MITOCHONDRIAL"/>
    <property type="match status" value="1"/>
</dbReference>
<accession>A0A4P9XDV4</accession>
<dbReference type="NCBIfam" id="NF004019">
    <property type="entry name" value="PRK05481.1"/>
    <property type="match status" value="1"/>
</dbReference>
<keyword evidence="3 9" id="KW-0808">Transferase</keyword>
<dbReference type="GO" id="GO:0016992">
    <property type="term" value="F:lipoate synthase activity"/>
    <property type="evidence" value="ECO:0007669"/>
    <property type="project" value="UniProtKB-UniRule"/>
</dbReference>
<dbReference type="HAMAP" id="MF_00206">
    <property type="entry name" value="Lipoyl_synth"/>
    <property type="match status" value="1"/>
</dbReference>
<evidence type="ECO:0000256" key="8">
    <source>
        <dbReference type="ARBA" id="ARBA00047326"/>
    </source>
</evidence>
<dbReference type="NCBIfam" id="TIGR00510">
    <property type="entry name" value="lipA"/>
    <property type="match status" value="1"/>
</dbReference>
<feature type="binding site" evidence="9">
    <location>
        <position position="144"/>
    </location>
    <ligand>
        <name>[4Fe-4S] cluster</name>
        <dbReference type="ChEBI" id="CHEBI:49883"/>
        <label>1</label>
    </ligand>
</feature>
<evidence type="ECO:0000256" key="9">
    <source>
        <dbReference type="HAMAP-Rule" id="MF_03123"/>
    </source>
</evidence>
<evidence type="ECO:0000256" key="4">
    <source>
        <dbReference type="ARBA" id="ARBA00022691"/>
    </source>
</evidence>
<dbReference type="AlphaFoldDB" id="A0A4P9XDV4"/>
<dbReference type="STRING" id="1555241.A0A4P9XDV4"/>
<name>A0A4P9XDV4_9FUNG</name>
<dbReference type="SUPFAM" id="SSF102114">
    <property type="entry name" value="Radical SAM enzymes"/>
    <property type="match status" value="1"/>
</dbReference>
<feature type="binding site" evidence="9">
    <location>
        <position position="391"/>
    </location>
    <ligand>
        <name>[4Fe-4S] cluster</name>
        <dbReference type="ChEBI" id="CHEBI:49883"/>
        <label>1</label>
    </ligand>
</feature>
<dbReference type="InterPro" id="IPR003698">
    <property type="entry name" value="Lipoyl_synth"/>
</dbReference>
<comment type="subcellular location">
    <subcellularLocation>
        <location evidence="1 9">Mitochondrion</location>
    </subcellularLocation>
</comment>
<feature type="binding site" evidence="9">
    <location>
        <position position="179"/>
    </location>
    <ligand>
        <name>[4Fe-4S] cluster</name>
        <dbReference type="ChEBI" id="CHEBI:49883"/>
        <label>2</label>
        <note>4Fe-4S-S-AdoMet</note>
    </ligand>
</feature>
<evidence type="ECO:0000259" key="11">
    <source>
        <dbReference type="PROSITE" id="PS51918"/>
    </source>
</evidence>
<feature type="binding site" evidence="9">
    <location>
        <position position="175"/>
    </location>
    <ligand>
        <name>[4Fe-4S] cluster</name>
        <dbReference type="ChEBI" id="CHEBI:49883"/>
        <label>2</label>
        <note>4Fe-4S-S-AdoMet</note>
    </ligand>
</feature>
<dbReference type="SFLD" id="SFLDG01058">
    <property type="entry name" value="lipoyl_synthase_like"/>
    <property type="match status" value="1"/>
</dbReference>
<feature type="binding site" evidence="9">
    <location>
        <position position="149"/>
    </location>
    <ligand>
        <name>[4Fe-4S] cluster</name>
        <dbReference type="ChEBI" id="CHEBI:49883"/>
        <label>1</label>
    </ligand>
</feature>
<dbReference type="Pfam" id="PF04055">
    <property type="entry name" value="Radical_SAM"/>
    <property type="match status" value="1"/>
</dbReference>
<comment type="cofactor">
    <cofactor evidence="9">
        <name>[4Fe-4S] cluster</name>
        <dbReference type="ChEBI" id="CHEBI:49883"/>
    </cofactor>
    <text evidence="9">Binds 2 [4Fe-4S] clusters per subunit. One cluster is coordinated with 3 cysteines and an exchangeable S-adenosyl-L-methionine.</text>
</comment>
<dbReference type="PROSITE" id="PS51918">
    <property type="entry name" value="RADICAL_SAM"/>
    <property type="match status" value="1"/>
</dbReference>
<keyword evidence="4 9" id="KW-0949">S-adenosyl-L-methionine</keyword>
<dbReference type="EMBL" id="ML014125">
    <property type="protein sequence ID" value="RKP03321.1"/>
    <property type="molecule type" value="Genomic_DNA"/>
</dbReference>
<dbReference type="Proteomes" id="UP000274922">
    <property type="component" value="Unassembled WGS sequence"/>
</dbReference>
<dbReference type="InterPro" id="IPR058240">
    <property type="entry name" value="rSAM_sf"/>
</dbReference>
<feature type="region of interest" description="Disordered" evidence="10">
    <location>
        <begin position="409"/>
        <end position="449"/>
    </location>
</feature>
<comment type="similarity">
    <text evidence="9">Belongs to the radical SAM superfamily. Lipoyl synthase family.</text>
</comment>
<keyword evidence="13" id="KW-1185">Reference proteome</keyword>
<dbReference type="Pfam" id="PF16881">
    <property type="entry name" value="LIAS_N"/>
    <property type="match status" value="1"/>
</dbReference>
<feature type="domain" description="Radical SAM core" evidence="11">
    <location>
        <begin position="158"/>
        <end position="380"/>
    </location>
</feature>
<comment type="function">
    <text evidence="9">Catalyzes the radical-mediated insertion of two sulfur atoms into the C-6 and C-8 positions of the octanoyl moiety bound to the lipoyl domains of lipoate-dependent enzymes, thereby converting the octanoylated domains into lipoylated derivatives.</text>
</comment>
<keyword evidence="9" id="KW-0496">Mitochondrion</keyword>
<gene>
    <name evidence="12" type="ORF">CXG81DRAFT_9695</name>
</gene>
<organism evidence="12 13">
    <name type="scientific">Caulochytrium protostelioides</name>
    <dbReference type="NCBI Taxonomy" id="1555241"/>
    <lineage>
        <taxon>Eukaryota</taxon>
        <taxon>Fungi</taxon>
        <taxon>Fungi incertae sedis</taxon>
        <taxon>Chytridiomycota</taxon>
        <taxon>Chytridiomycota incertae sedis</taxon>
        <taxon>Chytridiomycetes</taxon>
        <taxon>Caulochytriales</taxon>
        <taxon>Caulochytriaceae</taxon>
        <taxon>Caulochytrium</taxon>
    </lineage>
</organism>
<dbReference type="GO" id="GO:0005739">
    <property type="term" value="C:mitochondrion"/>
    <property type="evidence" value="ECO:0007669"/>
    <property type="project" value="UniProtKB-SubCell"/>
</dbReference>
<evidence type="ECO:0000256" key="5">
    <source>
        <dbReference type="ARBA" id="ARBA00022723"/>
    </source>
</evidence>
<evidence type="ECO:0000313" key="13">
    <source>
        <dbReference type="Proteomes" id="UP000274922"/>
    </source>
</evidence>
<keyword evidence="5 9" id="KW-0479">Metal-binding</keyword>
<sequence length="449" mass="48078">MLRAQRPLARLLASGLRPVPSWPRALTATPTSPATAAASSTTAAATSEAAVAAAAVAASGATVAAATATKAPLAARLAEGPSFEDFLRAPVGEAPGDEAVRVTPARRRKPREPIPPWLRTSVPIGENYARIKRDLRGLGLNTVCEEARCPNLGTCWGGSESETATATIMLMGDECTRGCRFCSVKTNRAPAPLDPTEPEHTAEAISRWGLDYIVMTSVDRDDVADGGAAHFAETVERTKAKNKHILIECLTGDFRGDLDAVRRVALSGLDVYAHNIETTRGLTPFVRDRRATYDQSLAVLAHAKQCWNDHLITKTSIMLGLGETDDEILQTLKDLRAIDVDVVTFGQYMQPTKKHLKVDAWVAPEKFKALKDLADGMGFRYVASGPLVRSSYRAGEYYIKNMIQKDAEATRKQQMQRHMSSNAAATAATAASSASSASSASPPLSSTDA</sequence>
<evidence type="ECO:0000256" key="6">
    <source>
        <dbReference type="ARBA" id="ARBA00023004"/>
    </source>
</evidence>
<evidence type="ECO:0000256" key="7">
    <source>
        <dbReference type="ARBA" id="ARBA00023014"/>
    </source>
</evidence>